<gene>
    <name evidence="6" type="ORF">NP233_g11308</name>
</gene>
<dbReference type="GO" id="GO:0005525">
    <property type="term" value="F:GTP binding"/>
    <property type="evidence" value="ECO:0007669"/>
    <property type="project" value="UniProtKB-KW"/>
</dbReference>
<dbReference type="GO" id="GO:0031683">
    <property type="term" value="F:G-protein beta/gamma-subunit complex binding"/>
    <property type="evidence" value="ECO:0007669"/>
    <property type="project" value="InterPro"/>
</dbReference>
<dbReference type="GO" id="GO:0005737">
    <property type="term" value="C:cytoplasm"/>
    <property type="evidence" value="ECO:0007669"/>
    <property type="project" value="TreeGrafter"/>
</dbReference>
<keyword evidence="2" id="KW-0342">GTP-binding</keyword>
<dbReference type="Pfam" id="PF00503">
    <property type="entry name" value="G-alpha"/>
    <property type="match status" value="1"/>
</dbReference>
<evidence type="ECO:0000256" key="1">
    <source>
        <dbReference type="ARBA" id="ARBA00022741"/>
    </source>
</evidence>
<proteinExistence type="predicted"/>
<dbReference type="EMBL" id="JANIEX010001323">
    <property type="protein sequence ID" value="KAJ3559289.1"/>
    <property type="molecule type" value="Genomic_DNA"/>
</dbReference>
<dbReference type="Proteomes" id="UP001213000">
    <property type="component" value="Unassembled WGS sequence"/>
</dbReference>
<dbReference type="GO" id="GO:0005834">
    <property type="term" value="C:heterotrimeric G-protein complex"/>
    <property type="evidence" value="ECO:0007669"/>
    <property type="project" value="TreeGrafter"/>
</dbReference>
<comment type="caution">
    <text evidence="6">The sequence shown here is derived from an EMBL/GenBank/DDBJ whole genome shotgun (WGS) entry which is preliminary data.</text>
</comment>
<feature type="binding site" evidence="4">
    <location>
        <position position="78"/>
    </location>
    <ligand>
        <name>Mg(2+)</name>
        <dbReference type="ChEBI" id="CHEBI:18420"/>
    </ligand>
</feature>
<feature type="region of interest" description="Disordered" evidence="5">
    <location>
        <begin position="249"/>
        <end position="275"/>
    </location>
</feature>
<keyword evidence="1" id="KW-0547">Nucleotide-binding</keyword>
<dbReference type="GO" id="GO:0003924">
    <property type="term" value="F:GTPase activity"/>
    <property type="evidence" value="ECO:0007669"/>
    <property type="project" value="InterPro"/>
</dbReference>
<name>A0AAD5YR35_9AGAR</name>
<protein>
    <submittedName>
        <fullName evidence="6">Uncharacterized protein</fullName>
    </submittedName>
</protein>
<dbReference type="AlphaFoldDB" id="A0AAD5YR35"/>
<reference evidence="6" key="1">
    <citation type="submission" date="2022-07" db="EMBL/GenBank/DDBJ databases">
        <title>Genome Sequence of Leucocoprinus birnbaumii.</title>
        <authorList>
            <person name="Buettner E."/>
        </authorList>
    </citation>
    <scope>NUCLEOTIDE SEQUENCE</scope>
    <source>
        <strain evidence="6">VT141</strain>
    </source>
</reference>
<evidence type="ECO:0000256" key="4">
    <source>
        <dbReference type="PIRSR" id="PIRSR601019-2"/>
    </source>
</evidence>
<evidence type="ECO:0000256" key="5">
    <source>
        <dbReference type="SAM" id="MobiDB-lite"/>
    </source>
</evidence>
<dbReference type="GO" id="GO:0046872">
    <property type="term" value="F:metal ion binding"/>
    <property type="evidence" value="ECO:0007669"/>
    <property type="project" value="UniProtKB-KW"/>
</dbReference>
<keyword evidence="3" id="KW-0807">Transducer</keyword>
<accession>A0AAD5YR35</accession>
<dbReference type="SUPFAM" id="SSF47895">
    <property type="entry name" value="Transducin (alpha subunit), insertion domain"/>
    <property type="match status" value="1"/>
</dbReference>
<dbReference type="Gene3D" id="3.40.50.300">
    <property type="entry name" value="P-loop containing nucleotide triphosphate hydrolases"/>
    <property type="match status" value="1"/>
</dbReference>
<dbReference type="GO" id="GO:0001664">
    <property type="term" value="F:G protein-coupled receptor binding"/>
    <property type="evidence" value="ECO:0007669"/>
    <property type="project" value="TreeGrafter"/>
</dbReference>
<keyword evidence="7" id="KW-1185">Reference proteome</keyword>
<dbReference type="InterPro" id="IPR001019">
    <property type="entry name" value="Gprotein_alpha_su"/>
</dbReference>
<evidence type="ECO:0000313" key="6">
    <source>
        <dbReference type="EMBL" id="KAJ3559289.1"/>
    </source>
</evidence>
<dbReference type="PANTHER" id="PTHR10218">
    <property type="entry name" value="GTP-BINDING PROTEIN ALPHA SUBUNIT"/>
    <property type="match status" value="1"/>
</dbReference>
<sequence length="316" mass="35462">MTIPRRVPSFASSSKFDFALSPVDRTTNDNSSRNKDEDPAVVNARIEAQLKRDTEAYRKEESRLFKILLLGQAASGKSTTLKNFRMQFTRDEWDRERLGWRAIIQLNIVRQILSIIQILESEMGELTTTENSKSRDVVDCAVESWISGPNGSIGASATPAPLSTEARSQFPEKHRNLIMRLGPRMTEIERVLKSRLTLHTSYYPTLAAPVVSATPFDPGEELDDDILVRKKVVEYTFRSWRDVLDAAPRPSVHSTTTLAQSNGHSSKPATHSVDGLDMPTQAIADLREDIISLWADADVRAIVKRRRMEIPDSTGL</sequence>
<dbReference type="GO" id="GO:0007188">
    <property type="term" value="P:adenylate cyclase-modulating G protein-coupled receptor signaling pathway"/>
    <property type="evidence" value="ECO:0007669"/>
    <property type="project" value="TreeGrafter"/>
</dbReference>
<keyword evidence="4" id="KW-0460">Magnesium</keyword>
<evidence type="ECO:0000256" key="2">
    <source>
        <dbReference type="ARBA" id="ARBA00023134"/>
    </source>
</evidence>
<dbReference type="InterPro" id="IPR011025">
    <property type="entry name" value="GproteinA_insert"/>
</dbReference>
<dbReference type="PANTHER" id="PTHR10218:SF360">
    <property type="entry name" value="GUANINE NUCLEOTIDE-BINDING PROTEIN SUBUNIT ALPHA HOMOLOG"/>
    <property type="match status" value="1"/>
</dbReference>
<evidence type="ECO:0000256" key="3">
    <source>
        <dbReference type="ARBA" id="ARBA00023224"/>
    </source>
</evidence>
<evidence type="ECO:0000313" key="7">
    <source>
        <dbReference type="Proteomes" id="UP001213000"/>
    </source>
</evidence>
<dbReference type="InterPro" id="IPR027417">
    <property type="entry name" value="P-loop_NTPase"/>
</dbReference>
<feature type="compositionally biased region" description="Polar residues" evidence="5">
    <location>
        <begin position="252"/>
        <end position="269"/>
    </location>
</feature>
<keyword evidence="4" id="KW-0479">Metal-binding</keyword>
<organism evidence="6 7">
    <name type="scientific">Leucocoprinus birnbaumii</name>
    <dbReference type="NCBI Taxonomy" id="56174"/>
    <lineage>
        <taxon>Eukaryota</taxon>
        <taxon>Fungi</taxon>
        <taxon>Dikarya</taxon>
        <taxon>Basidiomycota</taxon>
        <taxon>Agaricomycotina</taxon>
        <taxon>Agaricomycetes</taxon>
        <taxon>Agaricomycetidae</taxon>
        <taxon>Agaricales</taxon>
        <taxon>Agaricineae</taxon>
        <taxon>Agaricaceae</taxon>
        <taxon>Leucocoprinus</taxon>
    </lineage>
</organism>